<dbReference type="Pfam" id="PF00004">
    <property type="entry name" value="AAA"/>
    <property type="match status" value="1"/>
</dbReference>
<dbReference type="SUPFAM" id="SSF52540">
    <property type="entry name" value="P-loop containing nucleoside triphosphate hydrolases"/>
    <property type="match status" value="1"/>
</dbReference>
<dbReference type="PROSITE" id="PS00674">
    <property type="entry name" value="AAA"/>
    <property type="match status" value="1"/>
</dbReference>
<feature type="domain" description="AAA+ ATPase" evidence="3">
    <location>
        <begin position="78"/>
        <end position="221"/>
    </location>
</feature>
<keyword evidence="2" id="KW-0067">ATP-binding</keyword>
<dbReference type="InterPro" id="IPR050304">
    <property type="entry name" value="MT-severing_AAA_ATPase"/>
</dbReference>
<dbReference type="GO" id="GO:0016887">
    <property type="term" value="F:ATP hydrolysis activity"/>
    <property type="evidence" value="ECO:0007669"/>
    <property type="project" value="InterPro"/>
</dbReference>
<dbReference type="PANTHER" id="PTHR23074">
    <property type="entry name" value="AAA DOMAIN-CONTAINING"/>
    <property type="match status" value="1"/>
</dbReference>
<dbReference type="EMBL" id="HBKR01023559">
    <property type="protein sequence ID" value="CAE2314654.1"/>
    <property type="molecule type" value="Transcribed_RNA"/>
</dbReference>
<accession>A0A7S4L489</accession>
<dbReference type="GO" id="GO:0005524">
    <property type="term" value="F:ATP binding"/>
    <property type="evidence" value="ECO:0007669"/>
    <property type="project" value="UniProtKB-KW"/>
</dbReference>
<dbReference type="Gene3D" id="1.10.8.60">
    <property type="match status" value="1"/>
</dbReference>
<dbReference type="SMART" id="SM00382">
    <property type="entry name" value="AAA"/>
    <property type="match status" value="1"/>
</dbReference>
<dbReference type="Pfam" id="PF17862">
    <property type="entry name" value="AAA_lid_3"/>
    <property type="match status" value="1"/>
</dbReference>
<gene>
    <name evidence="4" type="ORF">NAES01612_LOCUS15449</name>
</gene>
<comment type="similarity">
    <text evidence="1 2">Belongs to the AAA ATPase family.</text>
</comment>
<reference evidence="4" key="1">
    <citation type="submission" date="2021-01" db="EMBL/GenBank/DDBJ databases">
        <authorList>
            <person name="Corre E."/>
            <person name="Pelletier E."/>
            <person name="Niang G."/>
            <person name="Scheremetjew M."/>
            <person name="Finn R."/>
            <person name="Kale V."/>
            <person name="Holt S."/>
            <person name="Cochrane G."/>
            <person name="Meng A."/>
            <person name="Brown T."/>
            <person name="Cohen L."/>
        </authorList>
    </citation>
    <scope>NUCLEOTIDE SEQUENCE</scope>
    <source>
        <strain evidence="4">SoJaBio B1-5/56/2</strain>
    </source>
</reference>
<organism evidence="4">
    <name type="scientific">Paramoeba aestuarina</name>
    <dbReference type="NCBI Taxonomy" id="180227"/>
    <lineage>
        <taxon>Eukaryota</taxon>
        <taxon>Amoebozoa</taxon>
        <taxon>Discosea</taxon>
        <taxon>Flabellinia</taxon>
        <taxon>Dactylopodida</taxon>
        <taxon>Paramoebidae</taxon>
        <taxon>Paramoeba</taxon>
    </lineage>
</organism>
<name>A0A7S4L489_9EUKA</name>
<evidence type="ECO:0000313" key="4">
    <source>
        <dbReference type="EMBL" id="CAE2314654.1"/>
    </source>
</evidence>
<proteinExistence type="inferred from homology"/>
<dbReference type="Gene3D" id="3.40.50.300">
    <property type="entry name" value="P-loop containing nucleotide triphosphate hydrolases"/>
    <property type="match status" value="1"/>
</dbReference>
<protein>
    <recommendedName>
        <fullName evidence="3">AAA+ ATPase domain-containing protein</fullName>
    </recommendedName>
</protein>
<dbReference type="InterPro" id="IPR003960">
    <property type="entry name" value="ATPase_AAA_CS"/>
</dbReference>
<dbReference type="InterPro" id="IPR003959">
    <property type="entry name" value="ATPase_AAA_core"/>
</dbReference>
<evidence type="ECO:0000256" key="2">
    <source>
        <dbReference type="RuleBase" id="RU003651"/>
    </source>
</evidence>
<evidence type="ECO:0000259" key="3">
    <source>
        <dbReference type="SMART" id="SM00382"/>
    </source>
</evidence>
<dbReference type="InterPro" id="IPR027417">
    <property type="entry name" value="P-loop_NTPase"/>
</dbReference>
<dbReference type="InterPro" id="IPR003593">
    <property type="entry name" value="AAA+_ATPase"/>
</dbReference>
<dbReference type="AlphaFoldDB" id="A0A7S4L489"/>
<sequence>MHDRPSLLDFVKNHPEGQALDKDMVEQVLQQLIISDPSSSANVSFADISGLENCKQAITESIILPFHRPELFTGLRKPSSALLLFGPPGNGKTMLAQAIACECNSAFFSLAASSLISKFVGDSEKAIRTLFTVAHILSPSILFFDEIDALLQSRGGSTELEGSRRLKTEFLIRVDGVKSNVAGEPSGERRVVVIGATNRPFDLDDAVLRRFPKKILVPLPATETRLKILRNLFSDKNERIQNAQRTGVKIRMSESEWRSLAEKTEGYSSSDLSSLCKEIALVPIRELNLYEAMQIGESDLREIVFSDAKKCLSMVKPSTSAALLRKLEEWNIEFGST</sequence>
<evidence type="ECO:0000256" key="1">
    <source>
        <dbReference type="ARBA" id="ARBA00006914"/>
    </source>
</evidence>
<dbReference type="PANTHER" id="PTHR23074:SF17">
    <property type="entry name" value="FIDGETIN-LIKE PROTEIN 1"/>
    <property type="match status" value="1"/>
</dbReference>
<dbReference type="InterPro" id="IPR041569">
    <property type="entry name" value="AAA_lid_3"/>
</dbReference>
<keyword evidence="2" id="KW-0547">Nucleotide-binding</keyword>
<dbReference type="FunFam" id="3.40.50.300:FF:002588">
    <property type="entry name" value="ATPase, AAA family"/>
    <property type="match status" value="1"/>
</dbReference>